<dbReference type="RefSeq" id="WP_003301125.1">
    <property type="nucleotide sequence ID" value="NZ_AOBS01000052.1"/>
</dbReference>
<sequence length="159" mass="17429">MNEQDNKTDLFAADHSIFVGSLPAKRALTSQTAMDGHNGSRRVAQSRLRLGKVVNFLLHILTMPTLAKADDHASRLQEHRCEQGSAHPDELTLIATALAQLPADTRTVFELHRLRGYTLEQIARELDITAGMAHQAIRTALSRCAVMLDGQPNGATKLP</sequence>
<dbReference type="InterPro" id="IPR013324">
    <property type="entry name" value="RNA_pol_sigma_r3/r4-like"/>
</dbReference>
<reference evidence="2 3" key="1">
    <citation type="journal article" date="2013" name="Genome Announc.">
        <title>Draft Genome of Pseudomonas stutzeri Strain NF13, a Nitrogen Fixer Isolated from the Galapagos Rift Hydrothermal Vent.</title>
        <authorList>
            <person name="Pena A."/>
            <person name="Busquets A."/>
            <person name="Gomila M."/>
            <person name="Mayol J."/>
            <person name="Bosch R."/>
            <person name="Nogales B."/>
            <person name="Garcia-Valdes E."/>
            <person name="Bennasar A."/>
            <person name="Lalucat J."/>
        </authorList>
    </citation>
    <scope>NUCLEOTIDE SEQUENCE [LARGE SCALE GENOMIC DNA]</scope>
    <source>
        <strain evidence="2 3">NF13</strain>
    </source>
</reference>
<evidence type="ECO:0000313" key="2">
    <source>
        <dbReference type="EMBL" id="EMD99964.1"/>
    </source>
</evidence>
<comment type="caution">
    <text evidence="2">The sequence shown here is derived from an EMBL/GenBank/DDBJ whole genome shotgun (WGS) entry which is preliminary data.</text>
</comment>
<dbReference type="InterPro" id="IPR036388">
    <property type="entry name" value="WH-like_DNA-bd_sf"/>
</dbReference>
<dbReference type="GO" id="GO:0016987">
    <property type="term" value="F:sigma factor activity"/>
    <property type="evidence" value="ECO:0007669"/>
    <property type="project" value="InterPro"/>
</dbReference>
<proteinExistence type="predicted"/>
<dbReference type="InterPro" id="IPR013249">
    <property type="entry name" value="RNA_pol_sigma70_r4_t2"/>
</dbReference>
<protein>
    <recommendedName>
        <fullName evidence="1">RNA polymerase sigma factor 70 region 4 type 2 domain-containing protein</fullName>
    </recommendedName>
</protein>
<dbReference type="AlphaFoldDB" id="M2UN11"/>
<dbReference type="Gene3D" id="1.10.10.10">
    <property type="entry name" value="Winged helix-like DNA-binding domain superfamily/Winged helix DNA-binding domain"/>
    <property type="match status" value="1"/>
</dbReference>
<gene>
    <name evidence="2" type="ORF">B381_12291</name>
</gene>
<dbReference type="OrthoDB" id="9794372at2"/>
<dbReference type="Proteomes" id="UP000011700">
    <property type="component" value="Unassembled WGS sequence"/>
</dbReference>
<dbReference type="Pfam" id="PF08281">
    <property type="entry name" value="Sigma70_r4_2"/>
    <property type="match status" value="1"/>
</dbReference>
<organism evidence="2 3">
    <name type="scientific">Stutzerimonas stutzeri NF13</name>
    <dbReference type="NCBI Taxonomy" id="1212548"/>
    <lineage>
        <taxon>Bacteria</taxon>
        <taxon>Pseudomonadati</taxon>
        <taxon>Pseudomonadota</taxon>
        <taxon>Gammaproteobacteria</taxon>
        <taxon>Pseudomonadales</taxon>
        <taxon>Pseudomonadaceae</taxon>
        <taxon>Stutzerimonas</taxon>
    </lineage>
</organism>
<feature type="domain" description="RNA polymerase sigma factor 70 region 4 type 2" evidence="1">
    <location>
        <begin position="93"/>
        <end position="144"/>
    </location>
</feature>
<dbReference type="eggNOG" id="COG1595">
    <property type="taxonomic scope" value="Bacteria"/>
</dbReference>
<dbReference type="SUPFAM" id="SSF88659">
    <property type="entry name" value="Sigma3 and sigma4 domains of RNA polymerase sigma factors"/>
    <property type="match status" value="1"/>
</dbReference>
<dbReference type="EMBL" id="AOBS01000052">
    <property type="protein sequence ID" value="EMD99964.1"/>
    <property type="molecule type" value="Genomic_DNA"/>
</dbReference>
<evidence type="ECO:0000313" key="3">
    <source>
        <dbReference type="Proteomes" id="UP000011700"/>
    </source>
</evidence>
<dbReference type="GO" id="GO:0003677">
    <property type="term" value="F:DNA binding"/>
    <property type="evidence" value="ECO:0007669"/>
    <property type="project" value="InterPro"/>
</dbReference>
<dbReference type="CDD" id="cd06171">
    <property type="entry name" value="Sigma70_r4"/>
    <property type="match status" value="1"/>
</dbReference>
<accession>M2UN11</accession>
<dbReference type="GO" id="GO:0006352">
    <property type="term" value="P:DNA-templated transcription initiation"/>
    <property type="evidence" value="ECO:0007669"/>
    <property type="project" value="InterPro"/>
</dbReference>
<dbReference type="PATRIC" id="fig|1212548.4.peg.2411"/>
<name>M2UN11_STUST</name>
<evidence type="ECO:0000259" key="1">
    <source>
        <dbReference type="Pfam" id="PF08281"/>
    </source>
</evidence>